<keyword evidence="4" id="KW-1185">Reference proteome</keyword>
<proteinExistence type="predicted"/>
<name>A0AAW4MW17_9FIRM</name>
<evidence type="ECO:0000313" key="4">
    <source>
        <dbReference type="Proteomes" id="UP001197492"/>
    </source>
</evidence>
<evidence type="ECO:0000313" key="1">
    <source>
        <dbReference type="EMBL" id="MBV3383674.1"/>
    </source>
</evidence>
<evidence type="ECO:0000313" key="3">
    <source>
        <dbReference type="Proteomes" id="UP001196408"/>
    </source>
</evidence>
<sequence length="146" mass="17083">MRLSKIILYSDAKGRGVKPDACVEVSQRLTILHDGHIWFTGYNYGDGFNSRRIIRRKRVNIGQEKAETLLELLKEFFLESSNHPSSTNRDWWRIQLIDEDGNEYTYNVSIVGEVILKEIDLTQYMRNIIPIDDMYLFGNKDSHNLT</sequence>
<dbReference type="GeneID" id="301324637"/>
<comment type="caution">
    <text evidence="1">The sequence shown here is derived from an EMBL/GenBank/DDBJ whole genome shotgun (WGS) entry which is preliminary data.</text>
</comment>
<organism evidence="1 3">
    <name type="scientific">Catenibacterium mitsuokai</name>
    <dbReference type="NCBI Taxonomy" id="100886"/>
    <lineage>
        <taxon>Bacteria</taxon>
        <taxon>Bacillati</taxon>
        <taxon>Bacillota</taxon>
        <taxon>Erysipelotrichia</taxon>
        <taxon>Erysipelotrichales</taxon>
        <taxon>Coprobacillaceae</taxon>
        <taxon>Catenibacterium</taxon>
    </lineage>
</organism>
<dbReference type="Proteomes" id="UP001197492">
    <property type="component" value="Unassembled WGS sequence"/>
</dbReference>
<dbReference type="RefSeq" id="WP_217748314.1">
    <property type="nucleotide sequence ID" value="NZ_JAHOEB010000101.1"/>
</dbReference>
<dbReference type="AlphaFoldDB" id="A0AAW4MW17"/>
<dbReference type="Proteomes" id="UP001196408">
    <property type="component" value="Unassembled WGS sequence"/>
</dbReference>
<dbReference type="EMBL" id="JAHOEF010000109">
    <property type="protein sequence ID" value="MBV3383674.1"/>
    <property type="molecule type" value="Genomic_DNA"/>
</dbReference>
<gene>
    <name evidence="1" type="ORF">KSV97_10730</name>
    <name evidence="2" type="ORF">KSW06_10470</name>
</gene>
<evidence type="ECO:0000313" key="2">
    <source>
        <dbReference type="EMBL" id="MBV3393657.1"/>
    </source>
</evidence>
<protein>
    <submittedName>
        <fullName evidence="1">Uncharacterized protein</fullName>
    </submittedName>
</protein>
<reference evidence="1 4" key="1">
    <citation type="submission" date="2021-06" db="EMBL/GenBank/DDBJ databases">
        <title>Collection of gut derived symbiotic bacterial strains cultured from healthy donors.</title>
        <authorList>
            <person name="Lin H."/>
            <person name="Littmann E."/>
            <person name="Pamer E.G."/>
        </authorList>
    </citation>
    <scope>NUCLEOTIDE SEQUENCE</scope>
    <source>
        <strain evidence="2 4">MSK.21.70</strain>
        <strain evidence="1">MSK.21.82</strain>
    </source>
</reference>
<dbReference type="EMBL" id="JAHOEL010000100">
    <property type="protein sequence ID" value="MBV3393657.1"/>
    <property type="molecule type" value="Genomic_DNA"/>
</dbReference>
<accession>A0AAW4MW17</accession>